<accession>A0A2Z6EZI3</accession>
<name>A0A2Z6EZI3_HALHR</name>
<evidence type="ECO:0000256" key="1">
    <source>
        <dbReference type="ARBA" id="ARBA00010364"/>
    </source>
</evidence>
<dbReference type="OrthoDB" id="9800587at2"/>
<dbReference type="NCBIfam" id="TIGR00251">
    <property type="entry name" value="DUF167 family protein"/>
    <property type="match status" value="1"/>
</dbReference>
<dbReference type="InterPro" id="IPR003746">
    <property type="entry name" value="DUF167"/>
</dbReference>
<evidence type="ECO:0000256" key="2">
    <source>
        <dbReference type="HAMAP-Rule" id="MF_00634"/>
    </source>
</evidence>
<dbReference type="InterPro" id="IPR036591">
    <property type="entry name" value="YggU-like_sf"/>
</dbReference>
<dbReference type="AlphaFoldDB" id="A0A2Z6EZI3"/>
<protein>
    <recommendedName>
        <fullName evidence="2">UPF0235 protein HH1059_09850</fullName>
    </recommendedName>
</protein>
<evidence type="ECO:0000313" key="3">
    <source>
        <dbReference type="EMBL" id="BBE11026.1"/>
    </source>
</evidence>
<dbReference type="PANTHER" id="PTHR13420:SF7">
    <property type="entry name" value="UPF0235 PROTEIN C15ORF40"/>
    <property type="match status" value="1"/>
</dbReference>
<dbReference type="KEGG" id="hhk:HH1059_09850"/>
<comment type="similarity">
    <text evidence="1 2">Belongs to the UPF0235 family.</text>
</comment>
<proteinExistence type="inferred from homology"/>
<keyword evidence="4" id="KW-1185">Reference proteome</keyword>
<dbReference type="Gene3D" id="3.30.1200.10">
    <property type="entry name" value="YggU-like"/>
    <property type="match status" value="1"/>
</dbReference>
<sequence>MPDQQQKKWWQWRNQTLVLRLKLQPRSSQEKLGDPWNGLLKVYINAPPVGGAANDRLVRLIAKHCGVPKSNIRITNGVKSKEKTVEVEAPRKLPPPLDVCAA</sequence>
<dbReference type="SMART" id="SM01152">
    <property type="entry name" value="DUF167"/>
    <property type="match status" value="1"/>
</dbReference>
<dbReference type="Pfam" id="PF02594">
    <property type="entry name" value="DUF167"/>
    <property type="match status" value="1"/>
</dbReference>
<dbReference type="GO" id="GO:0005737">
    <property type="term" value="C:cytoplasm"/>
    <property type="evidence" value="ECO:0007669"/>
    <property type="project" value="TreeGrafter"/>
</dbReference>
<dbReference type="SUPFAM" id="SSF69786">
    <property type="entry name" value="YggU-like"/>
    <property type="match status" value="1"/>
</dbReference>
<dbReference type="Proteomes" id="UP000218890">
    <property type="component" value="Chromosome"/>
</dbReference>
<organism evidence="3 4">
    <name type="scientific">Halorhodospira halochloris</name>
    <name type="common">Ectothiorhodospira halochloris</name>
    <dbReference type="NCBI Taxonomy" id="1052"/>
    <lineage>
        <taxon>Bacteria</taxon>
        <taxon>Pseudomonadati</taxon>
        <taxon>Pseudomonadota</taxon>
        <taxon>Gammaproteobacteria</taxon>
        <taxon>Chromatiales</taxon>
        <taxon>Ectothiorhodospiraceae</taxon>
        <taxon>Halorhodospira</taxon>
    </lineage>
</organism>
<reference evidence="3" key="1">
    <citation type="submission" date="2016-02" db="EMBL/GenBank/DDBJ databases">
        <title>Halorhodospira halochloris DSM-1059 complete genome, version 2.</title>
        <authorList>
            <person name="Tsukatani Y."/>
        </authorList>
    </citation>
    <scope>NUCLEOTIDE SEQUENCE</scope>
    <source>
        <strain evidence="3">DSM 1059</strain>
    </source>
</reference>
<dbReference type="HAMAP" id="MF_00634">
    <property type="entry name" value="UPF0235"/>
    <property type="match status" value="1"/>
</dbReference>
<gene>
    <name evidence="3" type="ORF">HH1059_09850</name>
</gene>
<dbReference type="EMBL" id="AP017372">
    <property type="protein sequence ID" value="BBE11026.1"/>
    <property type="molecule type" value="Genomic_DNA"/>
</dbReference>
<evidence type="ECO:0000313" key="4">
    <source>
        <dbReference type="Proteomes" id="UP000218890"/>
    </source>
</evidence>
<dbReference type="PANTHER" id="PTHR13420">
    <property type="entry name" value="UPF0235 PROTEIN C15ORF40"/>
    <property type="match status" value="1"/>
</dbReference>